<dbReference type="GeneID" id="20805969"/>
<dbReference type="VEuPathDB" id="FungiDB:H257_03973"/>
<evidence type="ECO:0000256" key="2">
    <source>
        <dbReference type="ARBA" id="ARBA00022771"/>
    </source>
</evidence>
<dbReference type="OrthoDB" id="166801at2759"/>
<evidence type="ECO:0000259" key="6">
    <source>
        <dbReference type="PROSITE" id="PS50178"/>
    </source>
</evidence>
<feature type="domain" description="START" evidence="7">
    <location>
        <begin position="65"/>
        <end position="238"/>
    </location>
</feature>
<dbReference type="SUPFAM" id="SSF55961">
    <property type="entry name" value="Bet v1-like"/>
    <property type="match status" value="1"/>
</dbReference>
<dbReference type="RefSeq" id="XP_009826605.1">
    <property type="nucleotide sequence ID" value="XM_009828303.1"/>
</dbReference>
<gene>
    <name evidence="8" type="ORF">H257_03973</name>
</gene>
<sequence>MAPSLPLPKNYFTCPPLNVMETEYLMDTARSNSIDVIARTTVADNDKSGLIKWTLDCHDGEQTIYRGDDWDAPQGVQSFLGVFELKATLDEVAGLYACHTDDTMAEFRRSVAKNVLDMQQLYVLSAPSDDNPRHFVGIKWAAVASPGMVRHRDWVLLESHHDFEWEGRRGWARTTKSIDLPCIPSSSTDDWNLVRGFQLRSGFVFLEAPHKPGTLHAMQLHQFDLLGKLPSWIVALGIKKRCRAFLNLAKYVRELRLGKTVAAFVPAHEWAVKDLRSHCRGCRKRFLPLVHVKSHCRACGEVFCQHCSKHWSVNLALSYAGTCEETTTGSGGVASCHRTSNQHSHPPHSHQSARGLVRLCMTCSITPNTLLSDIEVATRTSPTSTLVVPTAQMGLSKREQGHNRTMKEYMSGDAPRHTQSMHRGSSNQYGFHRSPSTTTSSYHSSSEAFFGHPNGLVDTNQQRPRNDLIPLADPNDE</sequence>
<dbReference type="InterPro" id="IPR002913">
    <property type="entry name" value="START_lipid-bd_dom"/>
</dbReference>
<dbReference type="PANTHER" id="PTHR13510:SF44">
    <property type="entry name" value="RABENOSYN-5"/>
    <property type="match status" value="1"/>
</dbReference>
<evidence type="ECO:0000256" key="5">
    <source>
        <dbReference type="SAM" id="MobiDB-lite"/>
    </source>
</evidence>
<dbReference type="SUPFAM" id="SSF57903">
    <property type="entry name" value="FYVE/PHD zinc finger"/>
    <property type="match status" value="1"/>
</dbReference>
<dbReference type="PANTHER" id="PTHR13510">
    <property type="entry name" value="FYVE-FINGER-CONTAINING RAB5 EFFECTOR PROTEIN RABENOSYN-5-RELATED"/>
    <property type="match status" value="1"/>
</dbReference>
<dbReference type="InterPro" id="IPR052727">
    <property type="entry name" value="Rab4/Rab5_effector"/>
</dbReference>
<feature type="compositionally biased region" description="Polar residues" evidence="5">
    <location>
        <begin position="417"/>
        <end position="429"/>
    </location>
</feature>
<evidence type="ECO:0008006" key="9">
    <source>
        <dbReference type="Google" id="ProtNLM"/>
    </source>
</evidence>
<organism evidence="8">
    <name type="scientific">Aphanomyces astaci</name>
    <name type="common">Crayfish plague agent</name>
    <dbReference type="NCBI Taxonomy" id="112090"/>
    <lineage>
        <taxon>Eukaryota</taxon>
        <taxon>Sar</taxon>
        <taxon>Stramenopiles</taxon>
        <taxon>Oomycota</taxon>
        <taxon>Saprolegniomycetes</taxon>
        <taxon>Saprolegniales</taxon>
        <taxon>Verrucalvaceae</taxon>
        <taxon>Aphanomyces</taxon>
    </lineage>
</organism>
<dbReference type="InterPro" id="IPR000306">
    <property type="entry name" value="Znf_FYVE"/>
</dbReference>
<reference evidence="8" key="1">
    <citation type="submission" date="2013-12" db="EMBL/GenBank/DDBJ databases">
        <title>The Genome Sequence of Aphanomyces astaci APO3.</title>
        <authorList>
            <consortium name="The Broad Institute Genomics Platform"/>
            <person name="Russ C."/>
            <person name="Tyler B."/>
            <person name="van West P."/>
            <person name="Dieguez-Uribeondo J."/>
            <person name="Young S.K."/>
            <person name="Zeng Q."/>
            <person name="Gargeya S."/>
            <person name="Fitzgerald M."/>
            <person name="Abouelleil A."/>
            <person name="Alvarado L."/>
            <person name="Chapman S.B."/>
            <person name="Gainer-Dewar J."/>
            <person name="Goldberg J."/>
            <person name="Griggs A."/>
            <person name="Gujja S."/>
            <person name="Hansen M."/>
            <person name="Howarth C."/>
            <person name="Imamovic A."/>
            <person name="Ireland A."/>
            <person name="Larimer J."/>
            <person name="McCowan C."/>
            <person name="Murphy C."/>
            <person name="Pearson M."/>
            <person name="Poon T.W."/>
            <person name="Priest M."/>
            <person name="Roberts A."/>
            <person name="Saif S."/>
            <person name="Shea T."/>
            <person name="Sykes S."/>
            <person name="Wortman J."/>
            <person name="Nusbaum C."/>
            <person name="Birren B."/>
        </authorList>
    </citation>
    <scope>NUCLEOTIDE SEQUENCE [LARGE SCALE GENOMIC DNA]</scope>
    <source>
        <strain evidence="8">APO3</strain>
    </source>
</reference>
<keyword evidence="2 4" id="KW-0863">Zinc-finger</keyword>
<evidence type="ECO:0000256" key="4">
    <source>
        <dbReference type="PROSITE-ProRule" id="PRU00091"/>
    </source>
</evidence>
<dbReference type="AlphaFoldDB" id="W4GTX6"/>
<evidence type="ECO:0000259" key="7">
    <source>
        <dbReference type="PROSITE" id="PS50848"/>
    </source>
</evidence>
<dbReference type="PROSITE" id="PS50178">
    <property type="entry name" value="ZF_FYVE"/>
    <property type="match status" value="1"/>
</dbReference>
<dbReference type="Gene3D" id="3.30.530.20">
    <property type="match status" value="1"/>
</dbReference>
<proteinExistence type="predicted"/>
<dbReference type="EMBL" id="KI913120">
    <property type="protein sequence ID" value="ETV83175.1"/>
    <property type="molecule type" value="Genomic_DNA"/>
</dbReference>
<feature type="region of interest" description="Disordered" evidence="5">
    <location>
        <begin position="410"/>
        <end position="477"/>
    </location>
</feature>
<feature type="compositionally biased region" description="Low complexity" evidence="5">
    <location>
        <begin position="434"/>
        <end position="446"/>
    </location>
</feature>
<dbReference type="GO" id="GO:0008270">
    <property type="term" value="F:zinc ion binding"/>
    <property type="evidence" value="ECO:0007669"/>
    <property type="project" value="UniProtKB-KW"/>
</dbReference>
<dbReference type="InterPro" id="IPR023393">
    <property type="entry name" value="START-like_dom_sf"/>
</dbReference>
<evidence type="ECO:0000256" key="1">
    <source>
        <dbReference type="ARBA" id="ARBA00022723"/>
    </source>
</evidence>
<dbReference type="InterPro" id="IPR017455">
    <property type="entry name" value="Znf_FYVE-rel"/>
</dbReference>
<dbReference type="Gene3D" id="3.30.40.10">
    <property type="entry name" value="Zinc/RING finger domain, C3HC4 (zinc finger)"/>
    <property type="match status" value="1"/>
</dbReference>
<dbReference type="InterPro" id="IPR013083">
    <property type="entry name" value="Znf_RING/FYVE/PHD"/>
</dbReference>
<evidence type="ECO:0000256" key="3">
    <source>
        <dbReference type="ARBA" id="ARBA00022833"/>
    </source>
</evidence>
<feature type="domain" description="FYVE-type" evidence="6">
    <location>
        <begin position="273"/>
        <end position="368"/>
    </location>
</feature>
<dbReference type="GO" id="GO:0008289">
    <property type="term" value="F:lipid binding"/>
    <property type="evidence" value="ECO:0007669"/>
    <property type="project" value="InterPro"/>
</dbReference>
<dbReference type="STRING" id="112090.W4GTX6"/>
<name>W4GTX6_APHAT</name>
<accession>W4GTX6</accession>
<dbReference type="PROSITE" id="PS50848">
    <property type="entry name" value="START"/>
    <property type="match status" value="1"/>
</dbReference>
<dbReference type="SMART" id="SM00064">
    <property type="entry name" value="FYVE"/>
    <property type="match status" value="1"/>
</dbReference>
<protein>
    <recommendedName>
        <fullName evidence="9">FYVE-type domain-containing protein</fullName>
    </recommendedName>
</protein>
<dbReference type="Pfam" id="PF01363">
    <property type="entry name" value="FYVE"/>
    <property type="match status" value="1"/>
</dbReference>
<dbReference type="InterPro" id="IPR011011">
    <property type="entry name" value="Znf_FYVE_PHD"/>
</dbReference>
<keyword evidence="1" id="KW-0479">Metal-binding</keyword>
<keyword evidence="3" id="KW-0862">Zinc</keyword>
<evidence type="ECO:0000313" key="8">
    <source>
        <dbReference type="EMBL" id="ETV83175.1"/>
    </source>
</evidence>